<keyword evidence="10" id="KW-0325">Glycoprotein</keyword>
<sequence>MPAIVLCPPGQFIKGRAIAVLFDQEGKNELLLDELLSMEADSCLWFGRSCNVTSVWTVNGKCFRIAPENSDDEITDSFGNGKVVQFLIDTLKFNFPFKVPMVYLYQMNETGFAMKDGGFNIEPGKFTQLAISQTRQNIRAKQNCSRMDLKHFGDKWKYTKEKCEWEMSTSMIEEKCNCTSDLAPNYSFITDDQIFCLTHADSKCGDSGMWGGEQFSVIANRQQKFFDNDSNYCSFADAFYCAPKHLELNEKFNCPDNCFEITYDIDLVTSAIDIVKVAESVPGQNFLTDDCGGCASSMDNNLKGVHAVDDFRTMPGAKQLYHMINKLFQNYLQLLNAFWWKADESPYYPAFFKMFSNGDMDDNAFSFEKYIEDGGLRLGCLPDDFTFFT</sequence>
<dbReference type="GO" id="GO:0015280">
    <property type="term" value="F:ligand-gated sodium channel activity"/>
    <property type="evidence" value="ECO:0007669"/>
    <property type="project" value="TreeGrafter"/>
</dbReference>
<evidence type="ECO:0000256" key="13">
    <source>
        <dbReference type="RuleBase" id="RU000679"/>
    </source>
</evidence>
<dbReference type="Proteomes" id="UP000887566">
    <property type="component" value="Unplaced"/>
</dbReference>
<dbReference type="PANTHER" id="PTHR11690:SF300">
    <property type="entry name" value="PICKPOCKET PROTEIN 19"/>
    <property type="match status" value="1"/>
</dbReference>
<evidence type="ECO:0000256" key="6">
    <source>
        <dbReference type="ARBA" id="ARBA00022989"/>
    </source>
</evidence>
<dbReference type="Pfam" id="PF00858">
    <property type="entry name" value="ASC"/>
    <property type="match status" value="1"/>
</dbReference>
<protein>
    <submittedName>
        <fullName evidence="15">Uncharacterized protein</fullName>
    </submittedName>
</protein>
<evidence type="ECO:0000256" key="2">
    <source>
        <dbReference type="ARBA" id="ARBA00007193"/>
    </source>
</evidence>
<keyword evidence="4 13" id="KW-0894">Sodium channel</keyword>
<keyword evidence="11 13" id="KW-0739">Sodium transport</keyword>
<keyword evidence="9" id="KW-0472">Membrane</keyword>
<dbReference type="WBParaSite" id="PSAMB.scaffold19size118911.g340.t1">
    <property type="protein sequence ID" value="PSAMB.scaffold19size118911.g340.t1"/>
    <property type="gene ID" value="PSAMB.scaffold19size118911.g340"/>
</dbReference>
<evidence type="ECO:0000313" key="14">
    <source>
        <dbReference type="Proteomes" id="UP000887566"/>
    </source>
</evidence>
<accession>A0A914VJU7</accession>
<keyword evidence="5 13" id="KW-0812">Transmembrane</keyword>
<proteinExistence type="inferred from homology"/>
<comment type="subcellular location">
    <subcellularLocation>
        <location evidence="1">Membrane</location>
        <topology evidence="1">Multi-pass membrane protein</topology>
    </subcellularLocation>
</comment>
<evidence type="ECO:0000256" key="10">
    <source>
        <dbReference type="ARBA" id="ARBA00023180"/>
    </source>
</evidence>
<evidence type="ECO:0000256" key="1">
    <source>
        <dbReference type="ARBA" id="ARBA00004141"/>
    </source>
</evidence>
<dbReference type="GO" id="GO:0005886">
    <property type="term" value="C:plasma membrane"/>
    <property type="evidence" value="ECO:0007669"/>
    <property type="project" value="TreeGrafter"/>
</dbReference>
<keyword evidence="12 13" id="KW-0407">Ion channel</keyword>
<evidence type="ECO:0000256" key="7">
    <source>
        <dbReference type="ARBA" id="ARBA00023053"/>
    </source>
</evidence>
<keyword evidence="8 13" id="KW-0406">Ion transport</keyword>
<evidence type="ECO:0000256" key="9">
    <source>
        <dbReference type="ARBA" id="ARBA00023136"/>
    </source>
</evidence>
<comment type="similarity">
    <text evidence="2 13">Belongs to the amiloride-sensitive sodium channel (TC 1.A.6) family.</text>
</comment>
<evidence type="ECO:0000256" key="4">
    <source>
        <dbReference type="ARBA" id="ARBA00022461"/>
    </source>
</evidence>
<keyword evidence="7" id="KW-0915">Sodium</keyword>
<keyword evidence="3 13" id="KW-0813">Transport</keyword>
<evidence type="ECO:0000256" key="8">
    <source>
        <dbReference type="ARBA" id="ARBA00023065"/>
    </source>
</evidence>
<evidence type="ECO:0000256" key="5">
    <source>
        <dbReference type="ARBA" id="ARBA00022692"/>
    </source>
</evidence>
<dbReference type="PANTHER" id="PTHR11690">
    <property type="entry name" value="AMILORIDE-SENSITIVE SODIUM CHANNEL-RELATED"/>
    <property type="match status" value="1"/>
</dbReference>
<keyword evidence="14" id="KW-1185">Reference proteome</keyword>
<dbReference type="InterPro" id="IPR001873">
    <property type="entry name" value="ENaC"/>
</dbReference>
<organism evidence="14 15">
    <name type="scientific">Plectus sambesii</name>
    <dbReference type="NCBI Taxonomy" id="2011161"/>
    <lineage>
        <taxon>Eukaryota</taxon>
        <taxon>Metazoa</taxon>
        <taxon>Ecdysozoa</taxon>
        <taxon>Nematoda</taxon>
        <taxon>Chromadorea</taxon>
        <taxon>Plectida</taxon>
        <taxon>Plectina</taxon>
        <taxon>Plectoidea</taxon>
        <taxon>Plectidae</taxon>
        <taxon>Plectus</taxon>
    </lineage>
</organism>
<evidence type="ECO:0000256" key="3">
    <source>
        <dbReference type="ARBA" id="ARBA00022448"/>
    </source>
</evidence>
<dbReference type="AlphaFoldDB" id="A0A914VJU7"/>
<evidence type="ECO:0000256" key="12">
    <source>
        <dbReference type="ARBA" id="ARBA00023303"/>
    </source>
</evidence>
<reference evidence="15" key="1">
    <citation type="submission" date="2022-11" db="UniProtKB">
        <authorList>
            <consortium name="WormBaseParasite"/>
        </authorList>
    </citation>
    <scope>IDENTIFICATION</scope>
</reference>
<name>A0A914VJU7_9BILA</name>
<dbReference type="Gene3D" id="2.60.470.10">
    <property type="entry name" value="Acid-sensing ion channels like domains"/>
    <property type="match status" value="1"/>
</dbReference>
<evidence type="ECO:0000313" key="15">
    <source>
        <dbReference type="WBParaSite" id="PSAMB.scaffold19size118911.g340.t1"/>
    </source>
</evidence>
<evidence type="ECO:0000256" key="11">
    <source>
        <dbReference type="ARBA" id="ARBA00023201"/>
    </source>
</evidence>
<keyword evidence="6" id="KW-1133">Transmembrane helix</keyword>